<dbReference type="PANTHER" id="PTHR39428">
    <property type="entry name" value="F420H(2)-DEPENDENT QUINONE REDUCTASE RV1261C"/>
    <property type="match status" value="1"/>
</dbReference>
<evidence type="ECO:0000256" key="2">
    <source>
        <dbReference type="ARBA" id="ARBA00049106"/>
    </source>
</evidence>
<gene>
    <name evidence="3" type="ORF">GTC6_11216</name>
</gene>
<dbReference type="GO" id="GO:0070967">
    <property type="term" value="F:coenzyme F420 binding"/>
    <property type="evidence" value="ECO:0007669"/>
    <property type="project" value="TreeGrafter"/>
</dbReference>
<dbReference type="Gene3D" id="2.30.110.10">
    <property type="entry name" value="Electron Transport, Fmn-binding Protein, Chain A"/>
    <property type="match status" value="1"/>
</dbReference>
<sequence length="144" mass="16024">MEFVNDFNATVINEFRSNNGHVETAGFGKNLVLLHTLGAKSAEPRISPLFALPDGDSWLIIGSFAGSPKTPDWVHNLRAHPESVAVEAPSENGIERLDTAVSEVEGDDWEPAWQKFIEASEQFLKYTETAQGRRFPIFRLTPAR</sequence>
<dbReference type="InterPro" id="IPR012349">
    <property type="entry name" value="Split_barrel_FMN-bd"/>
</dbReference>
<evidence type="ECO:0000313" key="4">
    <source>
        <dbReference type="Proteomes" id="UP000013569"/>
    </source>
</evidence>
<dbReference type="EMBL" id="AQPW01000011">
    <property type="protein sequence ID" value="EON32606.1"/>
    <property type="molecule type" value="Genomic_DNA"/>
</dbReference>
<reference evidence="3 4" key="1">
    <citation type="journal article" date="2013" name="Genome Announc.">
        <title>Draft Genome Sequence of a Benzothiophene-Desulfurizing Bacterium, Gordona terrae Strain C-6.</title>
        <authorList>
            <person name="Wang W."/>
            <person name="Ma T."/>
            <person name="Ren Y."/>
            <person name="Li G."/>
        </authorList>
    </citation>
    <scope>NUCLEOTIDE SEQUENCE [LARGE SCALE GENOMIC DNA]</scope>
    <source>
        <strain evidence="3 4">C-6</strain>
    </source>
</reference>
<dbReference type="InterPro" id="IPR004378">
    <property type="entry name" value="F420H2_quin_Rdtase"/>
</dbReference>
<dbReference type="GO" id="GO:0005886">
    <property type="term" value="C:plasma membrane"/>
    <property type="evidence" value="ECO:0007669"/>
    <property type="project" value="TreeGrafter"/>
</dbReference>
<dbReference type="Proteomes" id="UP000013569">
    <property type="component" value="Unassembled WGS sequence"/>
</dbReference>
<dbReference type="Pfam" id="PF04075">
    <property type="entry name" value="F420H2_quin_red"/>
    <property type="match status" value="1"/>
</dbReference>
<dbReference type="NCBIfam" id="TIGR00026">
    <property type="entry name" value="hi_GC_TIGR00026"/>
    <property type="match status" value="1"/>
</dbReference>
<comment type="caution">
    <text evidence="3">The sequence shown here is derived from an EMBL/GenBank/DDBJ whole genome shotgun (WGS) entry which is preliminary data.</text>
</comment>
<organism evidence="3 4">
    <name type="scientific">Gordonia terrae C-6</name>
    <dbReference type="NCBI Taxonomy" id="1316928"/>
    <lineage>
        <taxon>Bacteria</taxon>
        <taxon>Bacillati</taxon>
        <taxon>Actinomycetota</taxon>
        <taxon>Actinomycetes</taxon>
        <taxon>Mycobacteriales</taxon>
        <taxon>Gordoniaceae</taxon>
        <taxon>Gordonia</taxon>
    </lineage>
</organism>
<dbReference type="PANTHER" id="PTHR39428:SF1">
    <property type="entry name" value="F420H(2)-DEPENDENT QUINONE REDUCTASE RV1261C"/>
    <property type="match status" value="1"/>
</dbReference>
<proteinExistence type="inferred from homology"/>
<evidence type="ECO:0000256" key="1">
    <source>
        <dbReference type="ARBA" id="ARBA00008710"/>
    </source>
</evidence>
<dbReference type="AlphaFoldDB" id="R7Y995"/>
<evidence type="ECO:0000313" key="3">
    <source>
        <dbReference type="EMBL" id="EON32606.1"/>
    </source>
</evidence>
<dbReference type="GO" id="GO:0016491">
    <property type="term" value="F:oxidoreductase activity"/>
    <property type="evidence" value="ECO:0007669"/>
    <property type="project" value="InterPro"/>
</dbReference>
<comment type="similarity">
    <text evidence="1">Belongs to the F420H(2)-dependent quinone reductase family.</text>
</comment>
<evidence type="ECO:0008006" key="5">
    <source>
        <dbReference type="Google" id="ProtNLM"/>
    </source>
</evidence>
<dbReference type="PATRIC" id="fig|1316928.3.peg.2248"/>
<protein>
    <recommendedName>
        <fullName evidence="5">Nitroreductase</fullName>
    </recommendedName>
</protein>
<accession>R7Y995</accession>
<comment type="catalytic activity">
    <reaction evidence="2">
        <text>oxidized coenzyme F420-(gamma-L-Glu)(n) + a quinol + H(+) = reduced coenzyme F420-(gamma-L-Glu)(n) + a quinone</text>
        <dbReference type="Rhea" id="RHEA:39663"/>
        <dbReference type="Rhea" id="RHEA-COMP:12939"/>
        <dbReference type="Rhea" id="RHEA-COMP:14378"/>
        <dbReference type="ChEBI" id="CHEBI:15378"/>
        <dbReference type="ChEBI" id="CHEBI:24646"/>
        <dbReference type="ChEBI" id="CHEBI:132124"/>
        <dbReference type="ChEBI" id="CHEBI:133980"/>
        <dbReference type="ChEBI" id="CHEBI:139511"/>
    </reaction>
</comment>
<name>R7Y995_9ACTN</name>